<evidence type="ECO:0000259" key="8">
    <source>
        <dbReference type="PROSITE" id="PS50879"/>
    </source>
</evidence>
<accession>A0A813FAX2</accession>
<dbReference type="PROSITE" id="PS50879">
    <property type="entry name" value="RNASE_H_1"/>
    <property type="match status" value="1"/>
</dbReference>
<dbReference type="CDD" id="cd09280">
    <property type="entry name" value="RNase_HI_eukaryote_like"/>
    <property type="match status" value="1"/>
</dbReference>
<dbReference type="EC" id="3.1.26.4" evidence="3"/>
<keyword evidence="5" id="KW-0479">Metal-binding</keyword>
<dbReference type="AlphaFoldDB" id="A0A813FAX2"/>
<dbReference type="EMBL" id="CAJNNV010025039">
    <property type="protein sequence ID" value="CAE8611672.1"/>
    <property type="molecule type" value="Genomic_DNA"/>
</dbReference>
<sequence length="426" mass="47141">MRGLEAGVDRTATLTLLDAKRTSPEDKGFLHTILSGAVMTRHRLCRAQLCPDNVCQFCDSEEVENEQHLWWVCTAWRDVRSQHIEAMLPYSESWPTCFRWCGIMPESNDAFVSLGEWFSEGDARQACALSALAGRTQELVVDGCVVVFTDGACRNNQDARFRRAGFGAYWFDNSPQNISCELEGWAQTNNRAELMAVIVVAEQEPRAVIVRTDSKYVRNGVQHNLAGWRESGWRGVCNADLWQRLDDALRARTASFRTTKVRGHSNMRHVKLGLVALEDMIGNNAADALATQGADRHRVDRETLLMANNKRFLASAVQRMMVAILQARAACATQACGPHSRSTSRISISDESMAADFPEHSTDVNLVIISDSEDEVQAPLAAYSEQPARHSSHPISAAPVFTVPRHASQLSSSFSYTGRSAPAAPD</sequence>
<evidence type="ECO:0000256" key="1">
    <source>
        <dbReference type="ARBA" id="ARBA00000077"/>
    </source>
</evidence>
<keyword evidence="7" id="KW-0378">Hydrolase</keyword>
<dbReference type="SUPFAM" id="SSF53098">
    <property type="entry name" value="Ribonuclease H-like"/>
    <property type="match status" value="1"/>
</dbReference>
<dbReference type="InterPro" id="IPR036397">
    <property type="entry name" value="RNaseH_sf"/>
</dbReference>
<dbReference type="GO" id="GO:0046872">
    <property type="term" value="F:metal ion binding"/>
    <property type="evidence" value="ECO:0007669"/>
    <property type="project" value="UniProtKB-KW"/>
</dbReference>
<feature type="domain" description="RNase H type-1" evidence="8">
    <location>
        <begin position="141"/>
        <end position="295"/>
    </location>
</feature>
<dbReference type="GO" id="GO:0043137">
    <property type="term" value="P:DNA replication, removal of RNA primer"/>
    <property type="evidence" value="ECO:0007669"/>
    <property type="project" value="TreeGrafter"/>
</dbReference>
<protein>
    <recommendedName>
        <fullName evidence="3">ribonuclease H</fullName>
        <ecNumber evidence="3">3.1.26.4</ecNumber>
    </recommendedName>
</protein>
<evidence type="ECO:0000256" key="3">
    <source>
        <dbReference type="ARBA" id="ARBA00012180"/>
    </source>
</evidence>
<evidence type="ECO:0000313" key="9">
    <source>
        <dbReference type="EMBL" id="CAE8611672.1"/>
    </source>
</evidence>
<dbReference type="InterPro" id="IPR012337">
    <property type="entry name" value="RNaseH-like_sf"/>
</dbReference>
<proteinExistence type="inferred from homology"/>
<dbReference type="OrthoDB" id="407198at2759"/>
<keyword evidence="4" id="KW-0540">Nuclease</keyword>
<dbReference type="Gene3D" id="3.30.420.10">
    <property type="entry name" value="Ribonuclease H-like superfamily/Ribonuclease H"/>
    <property type="match status" value="1"/>
</dbReference>
<dbReference type="InterPro" id="IPR002156">
    <property type="entry name" value="RNaseH_domain"/>
</dbReference>
<evidence type="ECO:0000256" key="4">
    <source>
        <dbReference type="ARBA" id="ARBA00022722"/>
    </source>
</evidence>
<evidence type="ECO:0000256" key="2">
    <source>
        <dbReference type="ARBA" id="ARBA00005300"/>
    </source>
</evidence>
<gene>
    <name evidence="9" type="ORF">PGLA1383_LOCUS29481</name>
</gene>
<organism evidence="9 10">
    <name type="scientific">Polarella glacialis</name>
    <name type="common">Dinoflagellate</name>
    <dbReference type="NCBI Taxonomy" id="89957"/>
    <lineage>
        <taxon>Eukaryota</taxon>
        <taxon>Sar</taxon>
        <taxon>Alveolata</taxon>
        <taxon>Dinophyceae</taxon>
        <taxon>Suessiales</taxon>
        <taxon>Suessiaceae</taxon>
        <taxon>Polarella</taxon>
    </lineage>
</organism>
<comment type="similarity">
    <text evidence="2">Belongs to the RNase H family.</text>
</comment>
<dbReference type="GO" id="GO:0003676">
    <property type="term" value="F:nucleic acid binding"/>
    <property type="evidence" value="ECO:0007669"/>
    <property type="project" value="InterPro"/>
</dbReference>
<evidence type="ECO:0000313" key="10">
    <source>
        <dbReference type="Proteomes" id="UP000654075"/>
    </source>
</evidence>
<comment type="caution">
    <text evidence="9">The sequence shown here is derived from an EMBL/GenBank/DDBJ whole genome shotgun (WGS) entry which is preliminary data.</text>
</comment>
<dbReference type="GO" id="GO:0004523">
    <property type="term" value="F:RNA-DNA hybrid ribonuclease activity"/>
    <property type="evidence" value="ECO:0007669"/>
    <property type="project" value="UniProtKB-EC"/>
</dbReference>
<dbReference type="PANTHER" id="PTHR10642:SF26">
    <property type="entry name" value="RIBONUCLEASE H1"/>
    <property type="match status" value="1"/>
</dbReference>
<evidence type="ECO:0000256" key="5">
    <source>
        <dbReference type="ARBA" id="ARBA00022723"/>
    </source>
</evidence>
<evidence type="ECO:0000256" key="7">
    <source>
        <dbReference type="ARBA" id="ARBA00022801"/>
    </source>
</evidence>
<evidence type="ECO:0000256" key="6">
    <source>
        <dbReference type="ARBA" id="ARBA00022759"/>
    </source>
</evidence>
<dbReference type="InterPro" id="IPR050092">
    <property type="entry name" value="RNase_H"/>
</dbReference>
<keyword evidence="10" id="KW-1185">Reference proteome</keyword>
<dbReference type="Proteomes" id="UP000654075">
    <property type="component" value="Unassembled WGS sequence"/>
</dbReference>
<comment type="catalytic activity">
    <reaction evidence="1">
        <text>Endonucleolytic cleavage to 5'-phosphomonoester.</text>
        <dbReference type="EC" id="3.1.26.4"/>
    </reaction>
</comment>
<dbReference type="PANTHER" id="PTHR10642">
    <property type="entry name" value="RIBONUCLEASE H1"/>
    <property type="match status" value="1"/>
</dbReference>
<name>A0A813FAX2_POLGL</name>
<keyword evidence="6" id="KW-0255">Endonuclease</keyword>
<dbReference type="Pfam" id="PF00075">
    <property type="entry name" value="RNase_H"/>
    <property type="match status" value="1"/>
</dbReference>
<reference evidence="9" key="1">
    <citation type="submission" date="2021-02" db="EMBL/GenBank/DDBJ databases">
        <authorList>
            <person name="Dougan E. K."/>
            <person name="Rhodes N."/>
            <person name="Thang M."/>
            <person name="Chan C."/>
        </authorList>
    </citation>
    <scope>NUCLEOTIDE SEQUENCE</scope>
</reference>